<accession>A0A3E0VPJ7</accession>
<keyword evidence="1" id="KW-0812">Transmembrane</keyword>
<evidence type="ECO:0000256" key="1">
    <source>
        <dbReference type="SAM" id="Phobius"/>
    </source>
</evidence>
<dbReference type="Pfam" id="PF13385">
    <property type="entry name" value="Laminin_G_3"/>
    <property type="match status" value="1"/>
</dbReference>
<name>A0A3E0VPJ7_9MICO</name>
<dbReference type="EMBL" id="NBWZ01000001">
    <property type="protein sequence ID" value="RFA11303.1"/>
    <property type="molecule type" value="Genomic_DNA"/>
</dbReference>
<feature type="transmembrane region" description="Helical" evidence="1">
    <location>
        <begin position="21"/>
        <end position="40"/>
    </location>
</feature>
<dbReference type="AlphaFoldDB" id="A0A3E0VPJ7"/>
<evidence type="ECO:0000313" key="2">
    <source>
        <dbReference type="EMBL" id="RFA11303.1"/>
    </source>
</evidence>
<gene>
    <name evidence="2" type="ORF">B7R54_14590</name>
</gene>
<dbReference type="Proteomes" id="UP000256486">
    <property type="component" value="Unassembled WGS sequence"/>
</dbReference>
<dbReference type="SUPFAM" id="SSF49899">
    <property type="entry name" value="Concanavalin A-like lectins/glucanases"/>
    <property type="match status" value="1"/>
</dbReference>
<comment type="caution">
    <text evidence="2">The sequence shown here is derived from an EMBL/GenBank/DDBJ whole genome shotgun (WGS) entry which is preliminary data.</text>
</comment>
<protein>
    <recommendedName>
        <fullName evidence="4">Signal peptidase I</fullName>
    </recommendedName>
</protein>
<keyword evidence="3" id="KW-1185">Reference proteome</keyword>
<sequence>MPGAHAAPSSRSFGRRGWRGIVGGGLLAALLATTCVLTALTPGTNSAYVARITNSVDTAATAPYFTCAAAYAADKSNALFQYPLTEATGATTALDVSGRTANGNYQGSMTRSTTTPISCSRDTNSAYVLNGTTSYLSTPTQVTTPATFTLETWFKTTVGGGKLVGFEANQTGTSSVYDRHVYLNPTGQLIFGTYNNGLQTITSPLDYDDNLWHHVIATFSASTGMNLWVDGKNVAANATYTTAEAHAGWWRFGGGNLSGWPTPGATGFFTGSMRYAAVYTVVLSPATISNHYAAGR</sequence>
<proteinExistence type="predicted"/>
<reference evidence="2 3" key="1">
    <citation type="submission" date="2017-04" db="EMBL/GenBank/DDBJ databases">
        <title>Comparative genome analysis of Subtercola boreus.</title>
        <authorList>
            <person name="Cho Y.-J."/>
            <person name="Cho A."/>
            <person name="Kim O.-S."/>
            <person name="Lee J.-I."/>
        </authorList>
    </citation>
    <scope>NUCLEOTIDE SEQUENCE [LARGE SCALE GENOMIC DNA]</scope>
    <source>
        <strain evidence="2 3">K300</strain>
    </source>
</reference>
<organism evidence="2 3">
    <name type="scientific">Subtercola boreus</name>
    <dbReference type="NCBI Taxonomy" id="120213"/>
    <lineage>
        <taxon>Bacteria</taxon>
        <taxon>Bacillati</taxon>
        <taxon>Actinomycetota</taxon>
        <taxon>Actinomycetes</taxon>
        <taxon>Micrococcales</taxon>
        <taxon>Microbacteriaceae</taxon>
        <taxon>Subtercola</taxon>
    </lineage>
</organism>
<dbReference type="Gene3D" id="2.60.120.200">
    <property type="match status" value="1"/>
</dbReference>
<keyword evidence="1" id="KW-0472">Membrane</keyword>
<evidence type="ECO:0008006" key="4">
    <source>
        <dbReference type="Google" id="ProtNLM"/>
    </source>
</evidence>
<keyword evidence="1" id="KW-1133">Transmembrane helix</keyword>
<evidence type="ECO:0000313" key="3">
    <source>
        <dbReference type="Proteomes" id="UP000256486"/>
    </source>
</evidence>
<dbReference type="InterPro" id="IPR013320">
    <property type="entry name" value="ConA-like_dom_sf"/>
</dbReference>